<reference evidence="1" key="1">
    <citation type="submission" date="2021-09" db="EMBL/GenBank/DDBJ databases">
        <authorList>
            <consortium name="AG Swart"/>
            <person name="Singh M."/>
            <person name="Singh A."/>
            <person name="Seah K."/>
            <person name="Emmerich C."/>
        </authorList>
    </citation>
    <scope>NUCLEOTIDE SEQUENCE</scope>
    <source>
        <strain evidence="1">ATCC30299</strain>
    </source>
</reference>
<comment type="caution">
    <text evidence="1">The sequence shown here is derived from an EMBL/GenBank/DDBJ whole genome shotgun (WGS) entry which is preliminary data.</text>
</comment>
<protein>
    <submittedName>
        <fullName evidence="1">Uncharacterized protein</fullName>
    </submittedName>
</protein>
<dbReference type="Proteomes" id="UP001162131">
    <property type="component" value="Unassembled WGS sequence"/>
</dbReference>
<organism evidence="1 2">
    <name type="scientific">Blepharisma stoltei</name>
    <dbReference type="NCBI Taxonomy" id="1481888"/>
    <lineage>
        <taxon>Eukaryota</taxon>
        <taxon>Sar</taxon>
        <taxon>Alveolata</taxon>
        <taxon>Ciliophora</taxon>
        <taxon>Postciliodesmatophora</taxon>
        <taxon>Heterotrichea</taxon>
        <taxon>Heterotrichida</taxon>
        <taxon>Blepharismidae</taxon>
        <taxon>Blepharisma</taxon>
    </lineage>
</organism>
<dbReference type="AlphaFoldDB" id="A0AAU9JE33"/>
<dbReference type="EMBL" id="CAJZBQ010000034">
    <property type="protein sequence ID" value="CAG9323397.1"/>
    <property type="molecule type" value="Genomic_DNA"/>
</dbReference>
<keyword evidence="2" id="KW-1185">Reference proteome</keyword>
<gene>
    <name evidence="1" type="ORF">BSTOLATCC_MIC34047</name>
</gene>
<evidence type="ECO:0000313" key="1">
    <source>
        <dbReference type="EMBL" id="CAG9323397.1"/>
    </source>
</evidence>
<accession>A0AAU9JE33</accession>
<proteinExistence type="predicted"/>
<name>A0AAU9JE33_9CILI</name>
<sequence>MENCQICNREIPIGSPCVCQEENSLHPELDMLLTILDVMDYKVKLYKETMQNRLFMIKEDIMASVNEEITKYHQFLLKSMNTLENFIDLLQNSEDEENIPDELLNVIPSIKPIKFSLNSTEIQEEFARALAGEHVYFRESIRAKSSS</sequence>
<evidence type="ECO:0000313" key="2">
    <source>
        <dbReference type="Proteomes" id="UP001162131"/>
    </source>
</evidence>